<gene>
    <name evidence="2" type="ORF">BU14_0032s0015</name>
</gene>
<reference evidence="2 3" key="1">
    <citation type="submission" date="2017-03" db="EMBL/GenBank/DDBJ databases">
        <title>WGS assembly of Porphyra umbilicalis.</title>
        <authorList>
            <person name="Brawley S.H."/>
            <person name="Blouin N.A."/>
            <person name="Ficko-Blean E."/>
            <person name="Wheeler G.L."/>
            <person name="Lohr M."/>
            <person name="Goodson H.V."/>
            <person name="Jenkins J.W."/>
            <person name="Blaby-Haas C.E."/>
            <person name="Helliwell K.E."/>
            <person name="Chan C."/>
            <person name="Marriage T."/>
            <person name="Bhattacharya D."/>
            <person name="Klein A.S."/>
            <person name="Badis Y."/>
            <person name="Brodie J."/>
            <person name="Cao Y."/>
            <person name="Collen J."/>
            <person name="Dittami S.M."/>
            <person name="Gachon C.M."/>
            <person name="Green B.R."/>
            <person name="Karpowicz S."/>
            <person name="Kim J.W."/>
            <person name="Kudahl U."/>
            <person name="Lin S."/>
            <person name="Michel G."/>
            <person name="Mittag M."/>
            <person name="Olson B.J."/>
            <person name="Pangilinan J."/>
            <person name="Peng Y."/>
            <person name="Qiu H."/>
            <person name="Shu S."/>
            <person name="Singer J.T."/>
            <person name="Smith A.G."/>
            <person name="Sprecher B.N."/>
            <person name="Wagner V."/>
            <person name="Wang W."/>
            <person name="Wang Z.-Y."/>
            <person name="Yan J."/>
            <person name="Yarish C."/>
            <person name="Zoeuner-Riek S."/>
            <person name="Zhuang Y."/>
            <person name="Zou Y."/>
            <person name="Lindquist E.A."/>
            <person name="Grimwood J."/>
            <person name="Barry K."/>
            <person name="Rokhsar D.S."/>
            <person name="Schmutz J."/>
            <person name="Stiller J.W."/>
            <person name="Grossman A.R."/>
            <person name="Prochnik S.E."/>
        </authorList>
    </citation>
    <scope>NUCLEOTIDE SEQUENCE [LARGE SCALE GENOMIC DNA]</scope>
    <source>
        <strain evidence="2">4086291</strain>
    </source>
</reference>
<dbReference type="Proteomes" id="UP000218209">
    <property type="component" value="Unassembled WGS sequence"/>
</dbReference>
<evidence type="ECO:0000313" key="2">
    <source>
        <dbReference type="EMBL" id="OSX80757.1"/>
    </source>
</evidence>
<feature type="region of interest" description="Disordered" evidence="1">
    <location>
        <begin position="239"/>
        <end position="306"/>
    </location>
</feature>
<name>A0A1X6PIU1_PORUM</name>
<feature type="compositionally biased region" description="Basic residues" evidence="1">
    <location>
        <begin position="277"/>
        <end position="288"/>
    </location>
</feature>
<feature type="compositionally biased region" description="Gly residues" evidence="1">
    <location>
        <begin position="264"/>
        <end position="276"/>
    </location>
</feature>
<feature type="region of interest" description="Disordered" evidence="1">
    <location>
        <begin position="25"/>
        <end position="120"/>
    </location>
</feature>
<protein>
    <submittedName>
        <fullName evidence="2">Uncharacterized protein</fullName>
    </submittedName>
</protein>
<organism evidence="2 3">
    <name type="scientific">Porphyra umbilicalis</name>
    <name type="common">Purple laver</name>
    <name type="synonym">Red alga</name>
    <dbReference type="NCBI Taxonomy" id="2786"/>
    <lineage>
        <taxon>Eukaryota</taxon>
        <taxon>Rhodophyta</taxon>
        <taxon>Bangiophyceae</taxon>
        <taxon>Bangiales</taxon>
        <taxon>Bangiaceae</taxon>
        <taxon>Porphyra</taxon>
    </lineage>
</organism>
<sequence length="306" mass="34317">MPPYPTPQQTARPPSVCHTAIEREARYPLRAANGPRSSVLLSARPARQGQARNKRQCCSLTKKKYCQKNERRPPDEETPPPHTLGAGAGRAPATSPLLPLTDHLHPAAPPPPPSVSVAPPIPLQRRRCRSGLGRCRLSLCRHICRQRRVALDLALKRLHRPRVDPPLRRHKRRHLRRVRLQLMPIHDPPDGLPTRRRRLGADIRGKLRLLQRRQHVRQVEVDERRDRLDRLLRRRRHDRVDEGGEEGVPGGPVGRRLEEHRHNGGFGGGGGGGVRRGLGRGRRRRRAAGRAAAIDNAAGATGSRRG</sequence>
<feature type="compositionally biased region" description="Low complexity" evidence="1">
    <location>
        <begin position="289"/>
        <end position="306"/>
    </location>
</feature>
<keyword evidence="3" id="KW-1185">Reference proteome</keyword>
<dbReference type="AlphaFoldDB" id="A0A1X6PIU1"/>
<evidence type="ECO:0000313" key="3">
    <source>
        <dbReference type="Proteomes" id="UP000218209"/>
    </source>
</evidence>
<proteinExistence type="predicted"/>
<accession>A0A1X6PIU1</accession>
<feature type="compositionally biased region" description="Pro residues" evidence="1">
    <location>
        <begin position="107"/>
        <end position="120"/>
    </location>
</feature>
<dbReference type="EMBL" id="KV918768">
    <property type="protein sequence ID" value="OSX80757.1"/>
    <property type="molecule type" value="Genomic_DNA"/>
</dbReference>
<evidence type="ECO:0000256" key="1">
    <source>
        <dbReference type="SAM" id="MobiDB-lite"/>
    </source>
</evidence>